<feature type="domain" description="Thioredoxin" evidence="6">
    <location>
        <begin position="37"/>
        <end position="175"/>
    </location>
</feature>
<keyword evidence="3" id="KW-0735">Signal-anchor</keyword>
<dbReference type="AlphaFoldDB" id="A0A235F5K4"/>
<dbReference type="InterPro" id="IPR000866">
    <property type="entry name" value="AhpC/TSA"/>
</dbReference>
<organism evidence="7 8">
    <name type="scientific">Fictibacillus aquaticus</name>
    <dbReference type="NCBI Taxonomy" id="2021314"/>
    <lineage>
        <taxon>Bacteria</taxon>
        <taxon>Bacillati</taxon>
        <taxon>Bacillota</taxon>
        <taxon>Bacilli</taxon>
        <taxon>Bacillales</taxon>
        <taxon>Fictibacillaceae</taxon>
        <taxon>Fictibacillus</taxon>
    </lineage>
</organism>
<name>A0A235F5K4_9BACL</name>
<evidence type="ECO:0000256" key="5">
    <source>
        <dbReference type="ARBA" id="ARBA00023284"/>
    </source>
</evidence>
<dbReference type="GO" id="GO:0016209">
    <property type="term" value="F:antioxidant activity"/>
    <property type="evidence" value="ECO:0007669"/>
    <property type="project" value="InterPro"/>
</dbReference>
<dbReference type="CDD" id="cd02966">
    <property type="entry name" value="TlpA_like_family"/>
    <property type="match status" value="1"/>
</dbReference>
<accession>A0A235F5K4</accession>
<dbReference type="EMBL" id="NOII01000080">
    <property type="protein sequence ID" value="OYD55985.1"/>
    <property type="molecule type" value="Genomic_DNA"/>
</dbReference>
<protein>
    <submittedName>
        <fullName evidence="7">Thiol-disulfide oxidoreductase</fullName>
    </submittedName>
</protein>
<dbReference type="NCBIfam" id="NF002854">
    <property type="entry name" value="PRK03147.1"/>
    <property type="match status" value="1"/>
</dbReference>
<dbReference type="Gene3D" id="3.40.30.10">
    <property type="entry name" value="Glutaredoxin"/>
    <property type="match status" value="1"/>
</dbReference>
<evidence type="ECO:0000313" key="8">
    <source>
        <dbReference type="Proteomes" id="UP000215059"/>
    </source>
</evidence>
<sequence>MKSKKIRLVFRTLLLIIIVGAVAYTLYSKFSNQTKIINEGDKAPNFILKDLNGNRVELEDYRGQGVFLNFWGTWCKPCEKEMPAMQRQYMSFKDKGVTILAINVAESEIAVRDFIEDYKLTFSIPMDKNRDVLKAYGVGTLPASFLINKEGEIVKIITGGLDDAKINKFMESIQP</sequence>
<evidence type="ECO:0000256" key="4">
    <source>
        <dbReference type="ARBA" id="ARBA00023157"/>
    </source>
</evidence>
<dbReference type="InterPro" id="IPR013766">
    <property type="entry name" value="Thioredoxin_domain"/>
</dbReference>
<comment type="subcellular location">
    <subcellularLocation>
        <location evidence="1">Cell envelope</location>
    </subcellularLocation>
</comment>
<evidence type="ECO:0000256" key="1">
    <source>
        <dbReference type="ARBA" id="ARBA00004196"/>
    </source>
</evidence>
<keyword evidence="5" id="KW-0676">Redox-active center</keyword>
<dbReference type="PANTHER" id="PTHR42852">
    <property type="entry name" value="THIOL:DISULFIDE INTERCHANGE PROTEIN DSBE"/>
    <property type="match status" value="1"/>
</dbReference>
<evidence type="ECO:0000256" key="2">
    <source>
        <dbReference type="ARBA" id="ARBA00022748"/>
    </source>
</evidence>
<keyword evidence="3" id="KW-0812">Transmembrane</keyword>
<proteinExistence type="predicted"/>
<dbReference type="PROSITE" id="PS51352">
    <property type="entry name" value="THIOREDOXIN_2"/>
    <property type="match status" value="1"/>
</dbReference>
<evidence type="ECO:0000313" key="7">
    <source>
        <dbReference type="EMBL" id="OYD55985.1"/>
    </source>
</evidence>
<dbReference type="RefSeq" id="WP_094254231.1">
    <property type="nucleotide sequence ID" value="NZ_JBHLXL010000001.1"/>
</dbReference>
<dbReference type="GO" id="GO:0030313">
    <property type="term" value="C:cell envelope"/>
    <property type="evidence" value="ECO:0007669"/>
    <property type="project" value="UniProtKB-SubCell"/>
</dbReference>
<gene>
    <name evidence="7" type="ORF">CGZ90_19960</name>
</gene>
<dbReference type="SUPFAM" id="SSF52833">
    <property type="entry name" value="Thioredoxin-like"/>
    <property type="match status" value="1"/>
</dbReference>
<reference evidence="7 8" key="1">
    <citation type="submission" date="2017-07" db="EMBL/GenBank/DDBJ databases">
        <title>Fictibacillus sp. nov. GDSW-R2A3 Genome sequencing and assembly.</title>
        <authorList>
            <person name="Mayilraj S."/>
        </authorList>
    </citation>
    <scope>NUCLEOTIDE SEQUENCE [LARGE SCALE GENOMIC DNA]</scope>
    <source>
        <strain evidence="7 8">GDSW-R2A3</strain>
    </source>
</reference>
<dbReference type="GO" id="GO:0016491">
    <property type="term" value="F:oxidoreductase activity"/>
    <property type="evidence" value="ECO:0007669"/>
    <property type="project" value="InterPro"/>
</dbReference>
<keyword evidence="4" id="KW-1015">Disulfide bond</keyword>
<dbReference type="PANTHER" id="PTHR42852:SF6">
    <property type="entry name" value="THIOL:DISULFIDE INTERCHANGE PROTEIN DSBE"/>
    <property type="match status" value="1"/>
</dbReference>
<evidence type="ECO:0000256" key="3">
    <source>
        <dbReference type="ARBA" id="ARBA00022968"/>
    </source>
</evidence>
<dbReference type="Proteomes" id="UP000215059">
    <property type="component" value="Unassembled WGS sequence"/>
</dbReference>
<dbReference type="Pfam" id="PF00578">
    <property type="entry name" value="AhpC-TSA"/>
    <property type="match status" value="1"/>
</dbReference>
<comment type="caution">
    <text evidence="7">The sequence shown here is derived from an EMBL/GenBank/DDBJ whole genome shotgun (WGS) entry which is preliminary data.</text>
</comment>
<dbReference type="InterPro" id="IPR036249">
    <property type="entry name" value="Thioredoxin-like_sf"/>
</dbReference>
<evidence type="ECO:0000259" key="6">
    <source>
        <dbReference type="PROSITE" id="PS51352"/>
    </source>
</evidence>
<dbReference type="GO" id="GO:0017004">
    <property type="term" value="P:cytochrome complex assembly"/>
    <property type="evidence" value="ECO:0007669"/>
    <property type="project" value="UniProtKB-KW"/>
</dbReference>
<dbReference type="InterPro" id="IPR050553">
    <property type="entry name" value="Thioredoxin_ResA/DsbE_sf"/>
</dbReference>
<keyword evidence="8" id="KW-1185">Reference proteome</keyword>
<dbReference type="OrthoDB" id="25753at2"/>
<keyword evidence="2" id="KW-0201">Cytochrome c-type biogenesis</keyword>